<dbReference type="Gene3D" id="1.20.144.10">
    <property type="entry name" value="Phosphatidic acid phosphatase type 2/haloperoxidase"/>
    <property type="match status" value="2"/>
</dbReference>
<reference evidence="3 4" key="1">
    <citation type="submission" date="2016-10" db="EMBL/GenBank/DDBJ databases">
        <authorList>
            <person name="de Groot N.N."/>
        </authorList>
    </citation>
    <scope>NUCLEOTIDE SEQUENCE [LARGE SCALE GENOMIC DNA]</scope>
    <source>
        <strain evidence="3 4">A52C2</strain>
    </source>
</reference>
<keyword evidence="1" id="KW-0812">Transmembrane</keyword>
<evidence type="ECO:0000256" key="1">
    <source>
        <dbReference type="SAM" id="Phobius"/>
    </source>
</evidence>
<evidence type="ECO:0000313" key="3">
    <source>
        <dbReference type="EMBL" id="SEQ38468.1"/>
    </source>
</evidence>
<feature type="domain" description="Phosphatidic acid phosphatase type 2/haloperoxidase" evidence="2">
    <location>
        <begin position="113"/>
        <end position="226"/>
    </location>
</feature>
<gene>
    <name evidence="3" type="ORF">SAMN05216548_104145</name>
</gene>
<dbReference type="CDD" id="cd03392">
    <property type="entry name" value="PAP2_like_2"/>
    <property type="match status" value="1"/>
</dbReference>
<dbReference type="PANTHER" id="PTHR14969">
    <property type="entry name" value="SPHINGOSINE-1-PHOSPHATE PHOSPHOHYDROLASE"/>
    <property type="match status" value="1"/>
</dbReference>
<sequence length="245" mass="26398">MARTVRNEQGRPSGLARWIPVEFGVLVLLCLTAASLLAFGLILNDIRGTQGHAFDEAVLLALRHPENLAKPIGPAWVHKALHDITSLGSNAVLALITGLVCLYLLVSGKRAATLLVLVAIAGGALLSAFLKFDIQRPRPDVVPHLVHVNSFSFPSSHAMLSAVTYLTLGALVAQMESRRRVRIFLIAASIGLTLLIGFSRLYLGVHWPTDVLAGWAIGSAWALICWLVAGWLQRRGQVEPDEPGA</sequence>
<dbReference type="STRING" id="1855383.SAMN05216548_104145"/>
<feature type="transmembrane region" description="Helical" evidence="1">
    <location>
        <begin position="21"/>
        <end position="43"/>
    </location>
</feature>
<keyword evidence="4" id="KW-1185">Reference proteome</keyword>
<feature type="transmembrane region" description="Helical" evidence="1">
    <location>
        <begin position="84"/>
        <end position="105"/>
    </location>
</feature>
<dbReference type="InterPro" id="IPR036938">
    <property type="entry name" value="PAP2/HPO_sf"/>
</dbReference>
<dbReference type="EMBL" id="FOFG01000004">
    <property type="protein sequence ID" value="SEQ38468.1"/>
    <property type="molecule type" value="Genomic_DNA"/>
</dbReference>
<dbReference type="RefSeq" id="WP_092496017.1">
    <property type="nucleotide sequence ID" value="NZ_FOFG01000004.1"/>
</dbReference>
<accession>A0A1H9FM81</accession>
<dbReference type="OrthoDB" id="9801622at2"/>
<dbReference type="SMART" id="SM00014">
    <property type="entry name" value="acidPPc"/>
    <property type="match status" value="1"/>
</dbReference>
<protein>
    <submittedName>
        <fullName evidence="3">Undecaprenyl-diphosphatase</fullName>
    </submittedName>
</protein>
<keyword evidence="1" id="KW-0472">Membrane</keyword>
<feature type="transmembrane region" description="Helical" evidence="1">
    <location>
        <begin position="211"/>
        <end position="232"/>
    </location>
</feature>
<evidence type="ECO:0000313" key="4">
    <source>
        <dbReference type="Proteomes" id="UP000199647"/>
    </source>
</evidence>
<organism evidence="3 4">
    <name type="scientific">Faunimonas pinastri</name>
    <dbReference type="NCBI Taxonomy" id="1855383"/>
    <lineage>
        <taxon>Bacteria</taxon>
        <taxon>Pseudomonadati</taxon>
        <taxon>Pseudomonadota</taxon>
        <taxon>Alphaproteobacteria</taxon>
        <taxon>Hyphomicrobiales</taxon>
        <taxon>Afifellaceae</taxon>
        <taxon>Faunimonas</taxon>
    </lineage>
</organism>
<name>A0A1H9FM81_9HYPH</name>
<dbReference type="AlphaFoldDB" id="A0A1H9FM81"/>
<feature type="transmembrane region" description="Helical" evidence="1">
    <location>
        <begin position="150"/>
        <end position="171"/>
    </location>
</feature>
<dbReference type="InterPro" id="IPR000326">
    <property type="entry name" value="PAP2/HPO"/>
</dbReference>
<keyword evidence="1" id="KW-1133">Transmembrane helix</keyword>
<dbReference type="SUPFAM" id="SSF48317">
    <property type="entry name" value="Acid phosphatase/Vanadium-dependent haloperoxidase"/>
    <property type="match status" value="1"/>
</dbReference>
<evidence type="ECO:0000259" key="2">
    <source>
        <dbReference type="SMART" id="SM00014"/>
    </source>
</evidence>
<dbReference type="PANTHER" id="PTHR14969:SF13">
    <property type="entry name" value="AT30094P"/>
    <property type="match status" value="1"/>
</dbReference>
<dbReference type="Pfam" id="PF01569">
    <property type="entry name" value="PAP2"/>
    <property type="match status" value="1"/>
</dbReference>
<feature type="transmembrane region" description="Helical" evidence="1">
    <location>
        <begin position="112"/>
        <end position="130"/>
    </location>
</feature>
<feature type="transmembrane region" description="Helical" evidence="1">
    <location>
        <begin position="183"/>
        <end position="205"/>
    </location>
</feature>
<proteinExistence type="predicted"/>
<dbReference type="Proteomes" id="UP000199647">
    <property type="component" value="Unassembled WGS sequence"/>
</dbReference>